<evidence type="ECO:0000256" key="1">
    <source>
        <dbReference type="ARBA" id="ARBA00004123"/>
    </source>
</evidence>
<evidence type="ECO:0000256" key="4">
    <source>
        <dbReference type="ARBA" id="ARBA00023163"/>
    </source>
</evidence>
<comment type="function">
    <text evidence="6">Transcriptional repressor that regulates multiple aspects of plant growth and development.</text>
</comment>
<sequence>MKIPSIFKNKEAKQPWQSYWPLCTHPKTLSFRASNEAIFTTTTFLSFDTTNSLECSVVHEDNESLEVVVNGVRLYSSERLFFEPDETSSIVQNYSDQCIDRGLFVFKDSVALEMESDNPYLDFKKSMQEMVERDQANNNFLVKDSWDYLEELLGWYLRLNVKINHRFIVGAFVDLLNGLARDKGTTMCSSESTSYSSASSSF</sequence>
<dbReference type="Pfam" id="PF04844">
    <property type="entry name" value="Ovate"/>
    <property type="match status" value="1"/>
</dbReference>
<evidence type="ECO:0000256" key="2">
    <source>
        <dbReference type="ARBA" id="ARBA00022491"/>
    </source>
</evidence>
<evidence type="ECO:0000259" key="7">
    <source>
        <dbReference type="PROSITE" id="PS51754"/>
    </source>
</evidence>
<dbReference type="STRING" id="4155.A0A022RB16"/>
<protein>
    <recommendedName>
        <fullName evidence="6">Transcription repressor</fullName>
    </recommendedName>
    <alternativeName>
        <fullName evidence="6">Ovate family protein</fullName>
    </alternativeName>
</protein>
<evidence type="ECO:0000256" key="3">
    <source>
        <dbReference type="ARBA" id="ARBA00023015"/>
    </source>
</evidence>
<keyword evidence="9" id="KW-1185">Reference proteome</keyword>
<dbReference type="PANTHER" id="PTHR33057">
    <property type="entry name" value="TRANSCRIPTION REPRESSOR OFP7-RELATED"/>
    <property type="match status" value="1"/>
</dbReference>
<dbReference type="EMBL" id="KI630556">
    <property type="protein sequence ID" value="EYU37219.1"/>
    <property type="molecule type" value="Genomic_DNA"/>
</dbReference>
<dbReference type="Proteomes" id="UP000030748">
    <property type="component" value="Unassembled WGS sequence"/>
</dbReference>
<dbReference type="GO" id="GO:0045892">
    <property type="term" value="P:negative regulation of DNA-templated transcription"/>
    <property type="evidence" value="ECO:0007669"/>
    <property type="project" value="UniProtKB-UniRule"/>
</dbReference>
<evidence type="ECO:0000256" key="5">
    <source>
        <dbReference type="ARBA" id="ARBA00023242"/>
    </source>
</evidence>
<reference evidence="8 9" key="1">
    <citation type="journal article" date="2013" name="Proc. Natl. Acad. Sci. U.S.A.">
        <title>Fine-scale variation in meiotic recombination in Mimulus inferred from population shotgun sequencing.</title>
        <authorList>
            <person name="Hellsten U."/>
            <person name="Wright K.M."/>
            <person name="Jenkins J."/>
            <person name="Shu S."/>
            <person name="Yuan Y."/>
            <person name="Wessler S.R."/>
            <person name="Schmutz J."/>
            <person name="Willis J.H."/>
            <person name="Rokhsar D.S."/>
        </authorList>
    </citation>
    <scope>NUCLEOTIDE SEQUENCE [LARGE SCALE GENOMIC DNA]</scope>
    <source>
        <strain evidence="9">cv. DUN x IM62</strain>
    </source>
</reference>
<dbReference type="InterPro" id="IPR006458">
    <property type="entry name" value="Ovate_C"/>
</dbReference>
<evidence type="ECO:0000313" key="9">
    <source>
        <dbReference type="Proteomes" id="UP000030748"/>
    </source>
</evidence>
<dbReference type="PANTHER" id="PTHR33057:SF26">
    <property type="entry name" value="TRANSCRIPTION REPRESSOR OFP13"/>
    <property type="match status" value="1"/>
</dbReference>
<dbReference type="NCBIfam" id="TIGR01568">
    <property type="entry name" value="A_thal_3678"/>
    <property type="match status" value="1"/>
</dbReference>
<keyword evidence="4 6" id="KW-0804">Transcription</keyword>
<keyword evidence="2 6" id="KW-0678">Repressor</keyword>
<evidence type="ECO:0000256" key="6">
    <source>
        <dbReference type="RuleBase" id="RU367028"/>
    </source>
</evidence>
<keyword evidence="3 6" id="KW-0805">Transcription regulation</keyword>
<dbReference type="InterPro" id="IPR038933">
    <property type="entry name" value="Ovate"/>
</dbReference>
<dbReference type="PROSITE" id="PS51754">
    <property type="entry name" value="OVATE"/>
    <property type="match status" value="1"/>
</dbReference>
<gene>
    <name evidence="8" type="ORF">MIMGU_mgv1a024987mg</name>
</gene>
<evidence type="ECO:0000313" key="8">
    <source>
        <dbReference type="EMBL" id="EYU37219.1"/>
    </source>
</evidence>
<keyword evidence="5 6" id="KW-0539">Nucleus</keyword>
<dbReference type="AlphaFoldDB" id="A0A022RB16"/>
<comment type="subcellular location">
    <subcellularLocation>
        <location evidence="1 6">Nucleus</location>
    </subcellularLocation>
</comment>
<accession>A0A022RB16</accession>
<feature type="domain" description="OVATE" evidence="7">
    <location>
        <begin position="112"/>
        <end position="178"/>
    </location>
</feature>
<dbReference type="GO" id="GO:0005634">
    <property type="term" value="C:nucleus"/>
    <property type="evidence" value="ECO:0007669"/>
    <property type="project" value="UniProtKB-SubCell"/>
</dbReference>
<proteinExistence type="predicted"/>
<organism evidence="8 9">
    <name type="scientific">Erythranthe guttata</name>
    <name type="common">Yellow monkey flower</name>
    <name type="synonym">Mimulus guttatus</name>
    <dbReference type="NCBI Taxonomy" id="4155"/>
    <lineage>
        <taxon>Eukaryota</taxon>
        <taxon>Viridiplantae</taxon>
        <taxon>Streptophyta</taxon>
        <taxon>Embryophyta</taxon>
        <taxon>Tracheophyta</taxon>
        <taxon>Spermatophyta</taxon>
        <taxon>Magnoliopsida</taxon>
        <taxon>eudicotyledons</taxon>
        <taxon>Gunneridae</taxon>
        <taxon>Pentapetalae</taxon>
        <taxon>asterids</taxon>
        <taxon>lamiids</taxon>
        <taxon>Lamiales</taxon>
        <taxon>Phrymaceae</taxon>
        <taxon>Erythranthe</taxon>
    </lineage>
</organism>
<dbReference type="eggNOG" id="ENOG502RFQ4">
    <property type="taxonomic scope" value="Eukaryota"/>
</dbReference>
<name>A0A022RB16_ERYGU</name>